<dbReference type="Pfam" id="PF00440">
    <property type="entry name" value="TetR_N"/>
    <property type="match status" value="1"/>
</dbReference>
<reference evidence="3 4" key="1">
    <citation type="submission" date="2021-03" db="EMBL/GenBank/DDBJ databases">
        <title>Sequencing the genomes of 1000 actinobacteria strains.</title>
        <authorList>
            <person name="Klenk H.-P."/>
        </authorList>
    </citation>
    <scope>NUCLEOTIDE SEQUENCE [LARGE SCALE GENOMIC DNA]</scope>
    <source>
        <strain evidence="3 4">DSM 45516</strain>
    </source>
</reference>
<feature type="domain" description="HTH tetR-type" evidence="2">
    <location>
        <begin position="11"/>
        <end position="46"/>
    </location>
</feature>
<name>A0ABS4Q625_9NOCA</name>
<dbReference type="RefSeq" id="WP_209883535.1">
    <property type="nucleotide sequence ID" value="NZ_JAGGMR010000001.1"/>
</dbReference>
<dbReference type="SUPFAM" id="SSF46689">
    <property type="entry name" value="Homeodomain-like"/>
    <property type="match status" value="1"/>
</dbReference>
<dbReference type="Gene3D" id="1.10.357.10">
    <property type="entry name" value="Tetracycline Repressor, domain 2"/>
    <property type="match status" value="1"/>
</dbReference>
<accession>A0ABS4Q625</accession>
<gene>
    <name evidence="3" type="ORF">BJ987_000044</name>
</gene>
<evidence type="ECO:0000259" key="2">
    <source>
        <dbReference type="Pfam" id="PF00440"/>
    </source>
</evidence>
<protein>
    <submittedName>
        <fullName evidence="3">AcrR family transcriptional regulator</fullName>
    </submittedName>
</protein>
<keyword evidence="4" id="KW-1185">Reference proteome</keyword>
<sequence length="175" mass="19054">MAGKTSWLTSGLAILGTAGAHGLTIDKLVASAGLSTGSFYHHFSSMSGYKQALLAYFEELHTLRYIREVQAATELDAHARLRLLIELVLADEEPARLEVAIRAWALDDPLAAAAKERVDAARLGFLRELLLECGYPEADAEQTAQILYLLVLGAGNIMPELPPERLRVLCARILA</sequence>
<dbReference type="EMBL" id="JAGGMR010000001">
    <property type="protein sequence ID" value="MBP2187143.1"/>
    <property type="molecule type" value="Genomic_DNA"/>
</dbReference>
<evidence type="ECO:0000313" key="4">
    <source>
        <dbReference type="Proteomes" id="UP001519325"/>
    </source>
</evidence>
<dbReference type="InterPro" id="IPR009057">
    <property type="entry name" value="Homeodomain-like_sf"/>
</dbReference>
<evidence type="ECO:0000256" key="1">
    <source>
        <dbReference type="ARBA" id="ARBA00023125"/>
    </source>
</evidence>
<comment type="caution">
    <text evidence="3">The sequence shown here is derived from an EMBL/GenBank/DDBJ whole genome shotgun (WGS) entry which is preliminary data.</text>
</comment>
<keyword evidence="1" id="KW-0238">DNA-binding</keyword>
<evidence type="ECO:0000313" key="3">
    <source>
        <dbReference type="EMBL" id="MBP2187143.1"/>
    </source>
</evidence>
<organism evidence="3 4">
    <name type="scientific">Nocardia goodfellowii</name>
    <dbReference type="NCBI Taxonomy" id="882446"/>
    <lineage>
        <taxon>Bacteria</taxon>
        <taxon>Bacillati</taxon>
        <taxon>Actinomycetota</taxon>
        <taxon>Actinomycetes</taxon>
        <taxon>Mycobacteriales</taxon>
        <taxon>Nocardiaceae</taxon>
        <taxon>Nocardia</taxon>
    </lineage>
</organism>
<dbReference type="InterPro" id="IPR001647">
    <property type="entry name" value="HTH_TetR"/>
</dbReference>
<proteinExistence type="predicted"/>
<dbReference type="Proteomes" id="UP001519325">
    <property type="component" value="Unassembled WGS sequence"/>
</dbReference>